<dbReference type="InterPro" id="IPR041664">
    <property type="entry name" value="AAA_16"/>
</dbReference>
<dbReference type="InterPro" id="IPR027417">
    <property type="entry name" value="P-loop_NTPase"/>
</dbReference>
<dbReference type="PRINTS" id="PR00038">
    <property type="entry name" value="HTHLUXR"/>
</dbReference>
<dbReference type="Gene3D" id="3.40.50.300">
    <property type="entry name" value="P-loop containing nucleotide triphosphate hydrolases"/>
    <property type="match status" value="1"/>
</dbReference>
<dbReference type="RefSeq" id="WP_252445079.1">
    <property type="nucleotide sequence ID" value="NZ_JAGSOV010000073.1"/>
</dbReference>
<dbReference type="Pfam" id="PF00196">
    <property type="entry name" value="GerE"/>
    <property type="match status" value="1"/>
</dbReference>
<dbReference type="SUPFAM" id="SSF52540">
    <property type="entry name" value="P-loop containing nucleoside triphosphate hydrolases"/>
    <property type="match status" value="1"/>
</dbReference>
<accession>A0ABT1AAU9</accession>
<evidence type="ECO:0000313" key="5">
    <source>
        <dbReference type="Proteomes" id="UP001165283"/>
    </source>
</evidence>
<dbReference type="SUPFAM" id="SSF46894">
    <property type="entry name" value="C-terminal effector domain of the bipartite response regulators"/>
    <property type="match status" value="1"/>
</dbReference>
<keyword evidence="1" id="KW-0547">Nucleotide-binding</keyword>
<dbReference type="PANTHER" id="PTHR16305:SF35">
    <property type="entry name" value="TRANSCRIPTIONAL ACTIVATOR DOMAIN"/>
    <property type="match status" value="1"/>
</dbReference>
<dbReference type="PANTHER" id="PTHR16305">
    <property type="entry name" value="TESTICULAR SOLUBLE ADENYLYL CYCLASE"/>
    <property type="match status" value="1"/>
</dbReference>
<dbReference type="InterPro" id="IPR016032">
    <property type="entry name" value="Sig_transdc_resp-reg_C-effctor"/>
</dbReference>
<dbReference type="InterPro" id="IPR000792">
    <property type="entry name" value="Tscrpt_reg_LuxR_C"/>
</dbReference>
<keyword evidence="2" id="KW-0067">ATP-binding</keyword>
<reference evidence="4" key="1">
    <citation type="submission" date="2021-04" db="EMBL/GenBank/DDBJ databases">
        <title>Pseudonocardia sp. nov., isolated from sandy soil of mangrove forest.</title>
        <authorList>
            <person name="Zan Z."/>
            <person name="Huang R."/>
            <person name="Liu W."/>
        </authorList>
    </citation>
    <scope>NUCLEOTIDE SEQUENCE</scope>
    <source>
        <strain evidence="4">S2-4</strain>
    </source>
</reference>
<proteinExistence type="predicted"/>
<organism evidence="4 5">
    <name type="scientific">Pseudonocardia humida</name>
    <dbReference type="NCBI Taxonomy" id="2800819"/>
    <lineage>
        <taxon>Bacteria</taxon>
        <taxon>Bacillati</taxon>
        <taxon>Actinomycetota</taxon>
        <taxon>Actinomycetes</taxon>
        <taxon>Pseudonocardiales</taxon>
        <taxon>Pseudonocardiaceae</taxon>
        <taxon>Pseudonocardia</taxon>
    </lineage>
</organism>
<dbReference type="Gene3D" id="1.10.10.10">
    <property type="entry name" value="Winged helix-like DNA-binding domain superfamily/Winged helix DNA-binding domain"/>
    <property type="match status" value="1"/>
</dbReference>
<evidence type="ECO:0000256" key="1">
    <source>
        <dbReference type="ARBA" id="ARBA00022741"/>
    </source>
</evidence>
<dbReference type="SMART" id="SM00421">
    <property type="entry name" value="HTH_LUXR"/>
    <property type="match status" value="1"/>
</dbReference>
<sequence length="924" mass="98650">MSDGARRRGLRGRRRECEALDRLLADAGAGRSRVLVLRGEAGVGKSALLEYLVQRAVASRVARAVGVEAEMEMAFAGLHQLCAPMLEHLDRLPSPQRDALCVAFGLSAGSPPDRFLVGLAVLSLLAEVAEGQPLVCVVDDAQWLDDVSARTLAFVARRLLAERVAMVFAVRGATLGPAAVADDDHLVGLPELVISGLRDDDARALLESAVPGRLDERVRDRILAETRGNPLALLELPQGLSAAELAGGFVRPDARPLAGRIEQSFLRRIGALPVTTQRLLLVAAAEPVGDAPLLGRVVERFGIGLGAAAPAEAAGLVEIGARVRFRHPLVRSAAYRAADPQDRREVHRALAEATDPGSDPDRRAWHRAHAAVGPDEAVAAELERSADRAQGRGGVAAASAFLRRATELTPDPVRRGARALAAARTTFEAGAPDAALDLLAAAEMGPLDELRRARLARLRGQIVYARRRGGDALPLLLDAADRLQRVDAGQAREAYLEAVGAAVFAGRLVGRSGLREVAEAARAAPRPVRSPRPVDLLLDGVVTLFTEGYAGGAAPLKRALEAFRRDVGGTADEVMRWLWLTWPIAADLWDDTTWQELTTLAVGRARASGALNFLPLAVSYRAAVHLHSGEFDAASALIEESDALTELTGITMLGYSPALLVAWRGEDAGHPAWLDAKTREALTWGEGRPRGAAAYLTALMHNGWGRYQAALAVAGLAYEHEDLGVFGFTLLELVEAGARAGDVGAAATALRRLEERTAAAGTDWALGVLARSRALLAPGDAAEVLYREAVERLGRSSVAVHLARTHLVYGEWLRREGRRREAGRHLRTAHEMLDGFGATAFAERARRELVAIGESVRRRSAKAAGALTAQEAQIARLAGEGRTNPEIGAELFISPRTVEWHLHKVFAKLGVDSRGKLRAALSGP</sequence>
<comment type="caution">
    <text evidence="4">The sequence shown here is derived from an EMBL/GenBank/DDBJ whole genome shotgun (WGS) entry which is preliminary data.</text>
</comment>
<protein>
    <submittedName>
        <fullName evidence="4">AAA family ATPase</fullName>
    </submittedName>
</protein>
<dbReference type="InterPro" id="IPR036388">
    <property type="entry name" value="WH-like_DNA-bd_sf"/>
</dbReference>
<evidence type="ECO:0000256" key="2">
    <source>
        <dbReference type="ARBA" id="ARBA00022840"/>
    </source>
</evidence>
<dbReference type="CDD" id="cd06170">
    <property type="entry name" value="LuxR_C_like"/>
    <property type="match status" value="1"/>
</dbReference>
<feature type="domain" description="HTH luxR-type" evidence="3">
    <location>
        <begin position="860"/>
        <end position="924"/>
    </location>
</feature>
<dbReference type="Pfam" id="PF13191">
    <property type="entry name" value="AAA_16"/>
    <property type="match status" value="1"/>
</dbReference>
<evidence type="ECO:0000259" key="3">
    <source>
        <dbReference type="PROSITE" id="PS50043"/>
    </source>
</evidence>
<name>A0ABT1AAU9_9PSEU</name>
<dbReference type="PROSITE" id="PS50043">
    <property type="entry name" value="HTH_LUXR_2"/>
    <property type="match status" value="1"/>
</dbReference>
<keyword evidence="5" id="KW-1185">Reference proteome</keyword>
<evidence type="ECO:0000313" key="4">
    <source>
        <dbReference type="EMBL" id="MCO1659939.1"/>
    </source>
</evidence>
<dbReference type="EMBL" id="JAGSOV010000073">
    <property type="protein sequence ID" value="MCO1659939.1"/>
    <property type="molecule type" value="Genomic_DNA"/>
</dbReference>
<gene>
    <name evidence="4" type="ORF">KDL28_33250</name>
</gene>
<dbReference type="Proteomes" id="UP001165283">
    <property type="component" value="Unassembled WGS sequence"/>
</dbReference>